<feature type="compositionally biased region" description="Polar residues" evidence="1">
    <location>
        <begin position="394"/>
        <end position="420"/>
    </location>
</feature>
<feature type="region of interest" description="Disordered" evidence="1">
    <location>
        <begin position="385"/>
        <end position="450"/>
    </location>
</feature>
<dbReference type="PANTHER" id="PTHR47204:SF1">
    <property type="entry name" value="RIBONUCLEASE H2 SUBUNIT C"/>
    <property type="match status" value="1"/>
</dbReference>
<feature type="region of interest" description="Disordered" evidence="1">
    <location>
        <begin position="357"/>
        <end position="376"/>
    </location>
</feature>
<keyword evidence="2" id="KW-0472">Membrane</keyword>
<name>A0A9W8MZ65_9AGAR</name>
<dbReference type="GO" id="GO:0032299">
    <property type="term" value="C:ribonuclease H2 complex"/>
    <property type="evidence" value="ECO:0007669"/>
    <property type="project" value="InterPro"/>
</dbReference>
<dbReference type="GO" id="GO:0006401">
    <property type="term" value="P:RNA catabolic process"/>
    <property type="evidence" value="ECO:0007669"/>
    <property type="project" value="InterPro"/>
</dbReference>
<proteinExistence type="predicted"/>
<evidence type="ECO:0000313" key="4">
    <source>
        <dbReference type="Proteomes" id="UP001148786"/>
    </source>
</evidence>
<sequence>MTFCSSPQQLFGQAVMVMRAYVFSERSPIVLAILLSGYGALVGAVTYLFLTDVPLPILNPSSPMHLLGKSGCFPDYSEKSFGLRIGLALVAAMLVDSLNLLVVSFYSWKRSRYGRSKLTCFFSKQGLNVFVWMTVSNVITLALYFSQDNGIGVPFVLVISNIFACRIILQLRSGSWQTSTQLSRDNSQMIRDALAKLPPQDEWAVSIDVSAEDDGDTHARRSGSGEYWHLLLDHLFHRALFRIRMENLEEGAPQDPNRRPFRRNQVPKVHTRARGKISGKSTDMSSGKITMSQLEGEDSQANDFRFSTSTMSSLVIPLVSGALPTCRPNLMPFHINYDGLAPVSTFMRVSPLKQGESPSEAVVPAAEETGTAENASADAMNVDSNAAAQPEPTPTSSTLDASTTQPTDVDMENATSNDSQAPRPAITRSSTESTLVVDSQASSSTSISSTYTLQKSAAPLPPLPVLEEIEKRVVSSFRGRTIHGLSLDLPLGYSGLLLESEGDANATSPAKPETKEKDRESEKSTKGKGKTKAKAAPKAGNKPRGRLARSAAPRKPEVIEIEDVDVEMPEASVSLQNTQGPADDTEPAQEAPLTRSLVPKAQFSSFTLWHADRPVEKTRDEYFRALEEWIALSHEIHRTDITFED</sequence>
<feature type="compositionally biased region" description="Basic and acidic residues" evidence="1">
    <location>
        <begin position="512"/>
        <end position="525"/>
    </location>
</feature>
<organism evidence="3 4">
    <name type="scientific">Agrocybe chaxingu</name>
    <dbReference type="NCBI Taxonomy" id="84603"/>
    <lineage>
        <taxon>Eukaryota</taxon>
        <taxon>Fungi</taxon>
        <taxon>Dikarya</taxon>
        <taxon>Basidiomycota</taxon>
        <taxon>Agaricomycotina</taxon>
        <taxon>Agaricomycetes</taxon>
        <taxon>Agaricomycetidae</taxon>
        <taxon>Agaricales</taxon>
        <taxon>Agaricineae</taxon>
        <taxon>Strophariaceae</taxon>
        <taxon>Agrocybe</taxon>
    </lineage>
</organism>
<feature type="compositionally biased region" description="Polar residues" evidence="1">
    <location>
        <begin position="427"/>
        <end position="437"/>
    </location>
</feature>
<dbReference type="Pfam" id="PF08615">
    <property type="entry name" value="RNase_H2_suC"/>
    <property type="match status" value="1"/>
</dbReference>
<feature type="compositionally biased region" description="Acidic residues" evidence="1">
    <location>
        <begin position="559"/>
        <end position="568"/>
    </location>
</feature>
<protein>
    <submittedName>
        <fullName evidence="3">Uncharacterized protein</fullName>
    </submittedName>
</protein>
<feature type="compositionally biased region" description="Basic residues" evidence="1">
    <location>
        <begin position="526"/>
        <end position="547"/>
    </location>
</feature>
<evidence type="ECO:0000313" key="3">
    <source>
        <dbReference type="EMBL" id="KAJ3515225.1"/>
    </source>
</evidence>
<dbReference type="Gene3D" id="2.40.128.680">
    <property type="match status" value="1"/>
</dbReference>
<feature type="compositionally biased region" description="Low complexity" evidence="1">
    <location>
        <begin position="439"/>
        <end position="450"/>
    </location>
</feature>
<feature type="transmembrane region" description="Helical" evidence="2">
    <location>
        <begin position="85"/>
        <end position="106"/>
    </location>
</feature>
<keyword evidence="4" id="KW-1185">Reference proteome</keyword>
<evidence type="ECO:0000256" key="1">
    <source>
        <dbReference type="SAM" id="MobiDB-lite"/>
    </source>
</evidence>
<dbReference type="Proteomes" id="UP001148786">
    <property type="component" value="Unassembled WGS sequence"/>
</dbReference>
<dbReference type="InterPro" id="IPR013924">
    <property type="entry name" value="RNase_H2_suC"/>
</dbReference>
<dbReference type="EMBL" id="JANKHO010000106">
    <property type="protein sequence ID" value="KAJ3515225.1"/>
    <property type="molecule type" value="Genomic_DNA"/>
</dbReference>
<gene>
    <name evidence="3" type="ORF">NLJ89_g1893</name>
</gene>
<reference evidence="3" key="1">
    <citation type="submission" date="2022-07" db="EMBL/GenBank/DDBJ databases">
        <title>Genome Sequence of Agrocybe chaxingu.</title>
        <authorList>
            <person name="Buettner E."/>
        </authorList>
    </citation>
    <scope>NUCLEOTIDE SEQUENCE</scope>
    <source>
        <strain evidence="3">MP-N11</strain>
    </source>
</reference>
<feature type="compositionally biased region" description="Polar residues" evidence="1">
    <location>
        <begin position="279"/>
        <end position="294"/>
    </location>
</feature>
<feature type="transmembrane region" description="Helical" evidence="2">
    <location>
        <begin position="29"/>
        <end position="50"/>
    </location>
</feature>
<keyword evidence="2" id="KW-0812">Transmembrane</keyword>
<dbReference type="PANTHER" id="PTHR47204">
    <property type="entry name" value="OS02G0168900 PROTEIN"/>
    <property type="match status" value="1"/>
</dbReference>
<keyword evidence="2" id="KW-1133">Transmembrane helix</keyword>
<feature type="region of interest" description="Disordered" evidence="1">
    <location>
        <begin position="251"/>
        <end position="299"/>
    </location>
</feature>
<feature type="transmembrane region" description="Helical" evidence="2">
    <location>
        <begin position="127"/>
        <end position="145"/>
    </location>
</feature>
<comment type="caution">
    <text evidence="3">The sequence shown here is derived from an EMBL/GenBank/DDBJ whole genome shotgun (WGS) entry which is preliminary data.</text>
</comment>
<accession>A0A9W8MZ65</accession>
<dbReference type="AlphaFoldDB" id="A0A9W8MZ65"/>
<evidence type="ECO:0000256" key="2">
    <source>
        <dbReference type="SAM" id="Phobius"/>
    </source>
</evidence>
<feature type="region of interest" description="Disordered" evidence="1">
    <location>
        <begin position="502"/>
        <end position="593"/>
    </location>
</feature>
<dbReference type="OrthoDB" id="3251775at2759"/>